<dbReference type="OrthoDB" id="7862366at2"/>
<dbReference type="EMBL" id="SMZO01000038">
    <property type="protein sequence ID" value="TDL85826.1"/>
    <property type="molecule type" value="Genomic_DNA"/>
</dbReference>
<accession>A0A4R6AUD1</accession>
<keyword evidence="2" id="KW-1185">Reference proteome</keyword>
<proteinExistence type="predicted"/>
<organism evidence="1 2">
    <name type="scientific">Meridianimarinicoccus aquatilis</name>
    <dbReference type="NCBI Taxonomy" id="2552766"/>
    <lineage>
        <taxon>Bacteria</taxon>
        <taxon>Pseudomonadati</taxon>
        <taxon>Pseudomonadota</taxon>
        <taxon>Alphaproteobacteria</taxon>
        <taxon>Rhodobacterales</taxon>
        <taxon>Paracoccaceae</taxon>
        <taxon>Meridianimarinicoccus</taxon>
    </lineage>
</organism>
<evidence type="ECO:0000313" key="2">
    <source>
        <dbReference type="Proteomes" id="UP000294562"/>
    </source>
</evidence>
<sequence length="148" mass="16277">MTQHRRFPLFRSFPLLVALGLAGCEYFDVPQPSYVARNDLRVYQMGDGRFEVLALPGTSGGDYFCAAGDYARTMRNAPAASRVSVVRPNGPTDTVPNGRSMIFEITQQGPRTLPVFTNAPMNTRGASFTVAMAQLQCWQGRGAGYTFR</sequence>
<gene>
    <name evidence="1" type="ORF">E2L05_14545</name>
</gene>
<reference evidence="1 2" key="1">
    <citation type="submission" date="2019-03" db="EMBL/GenBank/DDBJ databases">
        <title>Rhodobacteraceae bacterium SM1902, a new member of the family Rhodobacteraceae isolated from Yantai.</title>
        <authorList>
            <person name="Sun Y."/>
        </authorList>
    </citation>
    <scope>NUCLEOTIDE SEQUENCE [LARGE SCALE GENOMIC DNA]</scope>
    <source>
        <strain evidence="1 2">SM1902</strain>
    </source>
</reference>
<dbReference type="AlphaFoldDB" id="A0A4R6AUD1"/>
<dbReference type="RefSeq" id="WP_133343631.1">
    <property type="nucleotide sequence ID" value="NZ_SMZO01000038.1"/>
</dbReference>
<evidence type="ECO:0008006" key="3">
    <source>
        <dbReference type="Google" id="ProtNLM"/>
    </source>
</evidence>
<dbReference type="PROSITE" id="PS51257">
    <property type="entry name" value="PROKAR_LIPOPROTEIN"/>
    <property type="match status" value="1"/>
</dbReference>
<protein>
    <recommendedName>
        <fullName evidence="3">Lipoprotein</fullName>
    </recommendedName>
</protein>
<dbReference type="Proteomes" id="UP000294562">
    <property type="component" value="Unassembled WGS sequence"/>
</dbReference>
<name>A0A4R6AUD1_9RHOB</name>
<comment type="caution">
    <text evidence="1">The sequence shown here is derived from an EMBL/GenBank/DDBJ whole genome shotgun (WGS) entry which is preliminary data.</text>
</comment>
<evidence type="ECO:0000313" key="1">
    <source>
        <dbReference type="EMBL" id="TDL85826.1"/>
    </source>
</evidence>